<keyword evidence="2" id="KW-0378">Hydrolase</keyword>
<dbReference type="CDD" id="cd06133">
    <property type="entry name" value="ERI-1_3'hExo_like"/>
    <property type="match status" value="1"/>
</dbReference>
<evidence type="ECO:0000256" key="1">
    <source>
        <dbReference type="ARBA" id="ARBA00022722"/>
    </source>
</evidence>
<dbReference type="SUPFAM" id="SSF53098">
    <property type="entry name" value="Ribonuclease H-like"/>
    <property type="match status" value="1"/>
</dbReference>
<dbReference type="PANTHER" id="PTHR23044">
    <property type="entry name" value="3'-5' EXONUCLEASE ERI1-RELATED"/>
    <property type="match status" value="1"/>
</dbReference>
<dbReference type="Proteomes" id="UP000006048">
    <property type="component" value="Chromosome"/>
</dbReference>
<evidence type="ECO:0000256" key="3">
    <source>
        <dbReference type="ARBA" id="ARBA00022839"/>
    </source>
</evidence>
<keyword evidence="6" id="KW-1185">Reference proteome</keyword>
<keyword evidence="1" id="KW-0540">Nuclease</keyword>
<dbReference type="HOGENOM" id="CLU_037266_5_1_12"/>
<dbReference type="GO" id="GO:0006259">
    <property type="term" value="P:DNA metabolic process"/>
    <property type="evidence" value="ECO:0007669"/>
    <property type="project" value="UniProtKB-ARBA"/>
</dbReference>
<dbReference type="InterPro" id="IPR012337">
    <property type="entry name" value="RNaseH-like_sf"/>
</dbReference>
<evidence type="ECO:0000313" key="6">
    <source>
        <dbReference type="Proteomes" id="UP000006048"/>
    </source>
</evidence>
<feature type="domain" description="Exonuclease" evidence="4">
    <location>
        <begin position="10"/>
        <end position="189"/>
    </location>
</feature>
<evidence type="ECO:0000259" key="4">
    <source>
        <dbReference type="SMART" id="SM00479"/>
    </source>
</evidence>
<proteinExistence type="predicted"/>
<evidence type="ECO:0000256" key="2">
    <source>
        <dbReference type="ARBA" id="ARBA00022801"/>
    </source>
</evidence>
<dbReference type="InterPro" id="IPR047201">
    <property type="entry name" value="ERI-1_3'hExo-like"/>
</dbReference>
<accession>I4B8R0</accession>
<keyword evidence="3 5" id="KW-0269">Exonuclease</keyword>
<dbReference type="PANTHER" id="PTHR23044:SF61">
    <property type="entry name" value="3'-5' EXORIBONUCLEASE 1-RELATED"/>
    <property type="match status" value="1"/>
</dbReference>
<reference evidence="5 6" key="1">
    <citation type="submission" date="2012-06" db="EMBL/GenBank/DDBJ databases">
        <title>The complete chromosome of genome of Turneriella parva DSM 21527.</title>
        <authorList>
            <consortium name="US DOE Joint Genome Institute (JGI-PGF)"/>
            <person name="Lucas S."/>
            <person name="Han J."/>
            <person name="Lapidus A."/>
            <person name="Bruce D."/>
            <person name="Goodwin L."/>
            <person name="Pitluck S."/>
            <person name="Peters L."/>
            <person name="Kyrpides N."/>
            <person name="Mavromatis K."/>
            <person name="Ivanova N."/>
            <person name="Mikhailova N."/>
            <person name="Chertkov O."/>
            <person name="Detter J.C."/>
            <person name="Tapia R."/>
            <person name="Han C."/>
            <person name="Land M."/>
            <person name="Hauser L."/>
            <person name="Markowitz V."/>
            <person name="Cheng J.-F."/>
            <person name="Hugenholtz P."/>
            <person name="Woyke T."/>
            <person name="Wu D."/>
            <person name="Gronow S."/>
            <person name="Wellnitz S."/>
            <person name="Brambilla E."/>
            <person name="Klenk H.-P."/>
            <person name="Eisen J.A."/>
        </authorList>
    </citation>
    <scope>NUCLEOTIDE SEQUENCE [LARGE SCALE GENOMIC DNA]</scope>
    <source>
        <strain evidence="6">ATCC BAA-1111 / DSM 21527 / NCTC 11395 / H</strain>
    </source>
</reference>
<gene>
    <name evidence="5" type="ordered locus">Turpa_3028</name>
</gene>
<dbReference type="GO" id="GO:0000175">
    <property type="term" value="F:3'-5'-RNA exonuclease activity"/>
    <property type="evidence" value="ECO:0007669"/>
    <property type="project" value="InterPro"/>
</dbReference>
<evidence type="ECO:0000313" key="5">
    <source>
        <dbReference type="EMBL" id="AFM13667.1"/>
    </source>
</evidence>
<organism evidence="5 6">
    <name type="scientific">Turneriella parva (strain ATCC BAA-1111 / DSM 21527 / NCTC 11395 / H)</name>
    <name type="common">Leptospira parva</name>
    <dbReference type="NCBI Taxonomy" id="869212"/>
    <lineage>
        <taxon>Bacteria</taxon>
        <taxon>Pseudomonadati</taxon>
        <taxon>Spirochaetota</taxon>
        <taxon>Spirochaetia</taxon>
        <taxon>Leptospirales</taxon>
        <taxon>Leptospiraceae</taxon>
        <taxon>Turneriella</taxon>
    </lineage>
</organism>
<name>I4B8R0_TURPD</name>
<dbReference type="AlphaFoldDB" id="I4B8R0"/>
<dbReference type="STRING" id="869212.Turpa_3028"/>
<sequence length="198" mass="22483">MGVNWKFHRHYIFLDLEATCARDSGIARAERETIEIGAVAIDAASNMTVATFQEYIRPVHHPSLTAFCTELTGITQATVDAAAFFPHVFARFSAWVAAIEDCFLFSWGHFDKKQLVLDCRRHQIEYTLPAGFHDFKGLFFKKQKLLQRAGLEATLVQLGLRFEGRPHGALADARNTARLWRYIRPESGEKLLSNKLTL</sequence>
<dbReference type="SMART" id="SM00479">
    <property type="entry name" value="EXOIII"/>
    <property type="match status" value="1"/>
</dbReference>
<dbReference type="EMBL" id="CP002959">
    <property type="protein sequence ID" value="AFM13667.1"/>
    <property type="molecule type" value="Genomic_DNA"/>
</dbReference>
<dbReference type="InterPro" id="IPR013520">
    <property type="entry name" value="Ribonucl_H"/>
</dbReference>
<dbReference type="GO" id="GO:0003676">
    <property type="term" value="F:nucleic acid binding"/>
    <property type="evidence" value="ECO:0007669"/>
    <property type="project" value="InterPro"/>
</dbReference>
<dbReference type="InterPro" id="IPR036397">
    <property type="entry name" value="RNaseH_sf"/>
</dbReference>
<dbReference type="KEGG" id="tpx:Turpa_3028"/>
<dbReference type="Gene3D" id="3.30.420.10">
    <property type="entry name" value="Ribonuclease H-like superfamily/Ribonuclease H"/>
    <property type="match status" value="1"/>
</dbReference>
<dbReference type="Pfam" id="PF00929">
    <property type="entry name" value="RNase_T"/>
    <property type="match status" value="1"/>
</dbReference>
<dbReference type="InterPro" id="IPR051274">
    <property type="entry name" value="3-5_Exoribonuclease"/>
</dbReference>
<protein>
    <submittedName>
        <fullName evidence="5">Exonuclease RNase T and DNA polymerase III</fullName>
    </submittedName>
</protein>